<proteinExistence type="predicted"/>
<name>A0A4U1F9W3_MONMO</name>
<dbReference type="Gene3D" id="3.30.160.60">
    <property type="entry name" value="Classic Zinc Finger"/>
    <property type="match status" value="2"/>
</dbReference>
<dbReference type="GO" id="GO:0000981">
    <property type="term" value="F:DNA-binding transcription factor activity, RNA polymerase II-specific"/>
    <property type="evidence" value="ECO:0007669"/>
    <property type="project" value="TreeGrafter"/>
</dbReference>
<feature type="non-terminal residue" evidence="8">
    <location>
        <position position="1"/>
    </location>
</feature>
<sequence length="418" mass="47553">PIRIPQLKSYFCYKATGKRDSYLQTIEETEAFPQDLNENPTTEDLVQSSGNSKEASTNSFFPTPEGIEEFLQDLNETYDTRTPAAPEPELYVPLTARDEDSQKESIQNEVTSFQERNPTVASLMTDGSDIPKTLITDCQATDTNANKMTIPIEGSQMKTLNDDQSLYGGKITFSEDQTLYGGQMKSPSGCQTLNEAQMTFSGDQTLYRGQPLEKQNWNLKIQRCTLQKNSDILKPYICTYQDCGKSYSKSSHLQIHECQHTGGKPYKCNVKGCTWAFSHSDELNRHKRKHTGERPYLCTKCKKDSYTDKRFRQNITGLRVAKGPRGCVWNGMGLGNVGLETRKGLLTSAYMAVEEVKGIGPGIMSSVCQQMNKQPVHNTYKYKYLYLYKYLYKNKMQRHLAVRVNEGYIQKTKHLHKE</sequence>
<dbReference type="AlphaFoldDB" id="A0A4U1F9W3"/>
<reference evidence="9" key="1">
    <citation type="journal article" date="2019" name="IScience">
        <title>Narwhal Genome Reveals Long-Term Low Genetic Diversity despite Current Large Abundance Size.</title>
        <authorList>
            <person name="Westbury M.V."/>
            <person name="Petersen B."/>
            <person name="Garde E."/>
            <person name="Heide-Jorgensen M.P."/>
            <person name="Lorenzen E.D."/>
        </authorList>
    </citation>
    <scope>NUCLEOTIDE SEQUENCE [LARGE SCALE GENOMIC DNA]</scope>
</reference>
<dbReference type="GO" id="GO:0008270">
    <property type="term" value="F:zinc ion binding"/>
    <property type="evidence" value="ECO:0007669"/>
    <property type="project" value="UniProtKB-KW"/>
</dbReference>
<dbReference type="EMBL" id="RWIC01000272">
    <property type="protein sequence ID" value="TKC46382.1"/>
    <property type="molecule type" value="Genomic_DNA"/>
</dbReference>
<evidence type="ECO:0000256" key="3">
    <source>
        <dbReference type="ARBA" id="ARBA00022771"/>
    </source>
</evidence>
<dbReference type="FunFam" id="3.30.160.60:FF:000007">
    <property type="entry name" value="Basic krueppel-like factor 3"/>
    <property type="match status" value="1"/>
</dbReference>
<comment type="caution">
    <text evidence="8">The sequence shown here is derived from an EMBL/GenBank/DDBJ whole genome shotgun (WGS) entry which is preliminary data.</text>
</comment>
<dbReference type="SMART" id="SM00355">
    <property type="entry name" value="ZnF_C2H2"/>
    <property type="match status" value="2"/>
</dbReference>
<evidence type="ECO:0000256" key="6">
    <source>
        <dbReference type="SAM" id="MobiDB-lite"/>
    </source>
</evidence>
<dbReference type="PROSITE" id="PS50157">
    <property type="entry name" value="ZINC_FINGER_C2H2_2"/>
    <property type="match status" value="2"/>
</dbReference>
<dbReference type="GO" id="GO:0000978">
    <property type="term" value="F:RNA polymerase II cis-regulatory region sequence-specific DNA binding"/>
    <property type="evidence" value="ECO:0007669"/>
    <property type="project" value="TreeGrafter"/>
</dbReference>
<dbReference type="Pfam" id="PF00096">
    <property type="entry name" value="zf-C2H2"/>
    <property type="match status" value="2"/>
</dbReference>
<feature type="domain" description="C2H2-type" evidence="7">
    <location>
        <begin position="236"/>
        <end position="265"/>
    </location>
</feature>
<gene>
    <name evidence="8" type="ORF">EI555_008807</name>
</gene>
<evidence type="ECO:0000256" key="2">
    <source>
        <dbReference type="ARBA" id="ARBA00022737"/>
    </source>
</evidence>
<feature type="compositionally biased region" description="Polar residues" evidence="6">
    <location>
        <begin position="36"/>
        <end position="61"/>
    </location>
</feature>
<keyword evidence="1" id="KW-0479">Metal-binding</keyword>
<evidence type="ECO:0000256" key="5">
    <source>
        <dbReference type="PROSITE-ProRule" id="PRU00042"/>
    </source>
</evidence>
<evidence type="ECO:0000256" key="1">
    <source>
        <dbReference type="ARBA" id="ARBA00022723"/>
    </source>
</evidence>
<dbReference type="InterPro" id="IPR013087">
    <property type="entry name" value="Znf_C2H2_type"/>
</dbReference>
<evidence type="ECO:0000259" key="7">
    <source>
        <dbReference type="PROSITE" id="PS50157"/>
    </source>
</evidence>
<evidence type="ECO:0000256" key="4">
    <source>
        <dbReference type="ARBA" id="ARBA00022833"/>
    </source>
</evidence>
<accession>A0A4U1F9W3</accession>
<protein>
    <recommendedName>
        <fullName evidence="7">C2H2-type domain-containing protein</fullName>
    </recommendedName>
</protein>
<evidence type="ECO:0000313" key="8">
    <source>
        <dbReference type="EMBL" id="TKC46382.1"/>
    </source>
</evidence>
<organism evidence="8 9">
    <name type="scientific">Monodon monoceros</name>
    <name type="common">Narwhal</name>
    <name type="synonym">Ceratodon monodon</name>
    <dbReference type="NCBI Taxonomy" id="40151"/>
    <lineage>
        <taxon>Eukaryota</taxon>
        <taxon>Metazoa</taxon>
        <taxon>Chordata</taxon>
        <taxon>Craniata</taxon>
        <taxon>Vertebrata</taxon>
        <taxon>Euteleostomi</taxon>
        <taxon>Mammalia</taxon>
        <taxon>Eutheria</taxon>
        <taxon>Laurasiatheria</taxon>
        <taxon>Artiodactyla</taxon>
        <taxon>Whippomorpha</taxon>
        <taxon>Cetacea</taxon>
        <taxon>Odontoceti</taxon>
        <taxon>Monodontidae</taxon>
        <taxon>Monodon</taxon>
    </lineage>
</organism>
<dbReference type="InterPro" id="IPR036236">
    <property type="entry name" value="Znf_C2H2_sf"/>
</dbReference>
<dbReference type="PANTHER" id="PTHR23235:SF156">
    <property type="entry name" value="KRUPPEL-LIKE FACTOR 18"/>
    <property type="match status" value="1"/>
</dbReference>
<dbReference type="Proteomes" id="UP000308365">
    <property type="component" value="Unassembled WGS sequence"/>
</dbReference>
<evidence type="ECO:0000313" key="9">
    <source>
        <dbReference type="Proteomes" id="UP000308365"/>
    </source>
</evidence>
<dbReference type="PROSITE" id="PS00028">
    <property type="entry name" value="ZINC_FINGER_C2H2_1"/>
    <property type="match status" value="2"/>
</dbReference>
<dbReference type="SUPFAM" id="SSF57667">
    <property type="entry name" value="beta-beta-alpha zinc fingers"/>
    <property type="match status" value="1"/>
</dbReference>
<keyword evidence="2" id="KW-0677">Repeat</keyword>
<keyword evidence="4" id="KW-0862">Zinc</keyword>
<feature type="domain" description="C2H2-type" evidence="7">
    <location>
        <begin position="266"/>
        <end position="295"/>
    </location>
</feature>
<dbReference type="PANTHER" id="PTHR23235">
    <property type="entry name" value="KRUEPPEL-LIKE TRANSCRIPTION FACTOR"/>
    <property type="match status" value="1"/>
</dbReference>
<keyword evidence="3 5" id="KW-0863">Zinc-finger</keyword>
<feature type="region of interest" description="Disordered" evidence="6">
    <location>
        <begin position="31"/>
        <end position="63"/>
    </location>
</feature>